<evidence type="ECO:0000256" key="1">
    <source>
        <dbReference type="SAM" id="MobiDB-lite"/>
    </source>
</evidence>
<feature type="compositionally biased region" description="Basic and acidic residues" evidence="1">
    <location>
        <begin position="1"/>
        <end position="14"/>
    </location>
</feature>
<feature type="compositionally biased region" description="Polar residues" evidence="1">
    <location>
        <begin position="89"/>
        <end position="102"/>
    </location>
</feature>
<reference evidence="2 3" key="1">
    <citation type="submission" date="2014-06" db="EMBL/GenBank/DDBJ databases">
        <authorList>
            <person name="Swart Estienne"/>
        </authorList>
    </citation>
    <scope>NUCLEOTIDE SEQUENCE [LARGE SCALE GENOMIC DNA]</scope>
    <source>
        <strain evidence="2 3">130c</strain>
    </source>
</reference>
<feature type="region of interest" description="Disordered" evidence="1">
    <location>
        <begin position="223"/>
        <end position="247"/>
    </location>
</feature>
<dbReference type="EMBL" id="CCKQ01010998">
    <property type="protein sequence ID" value="CDW82533.1"/>
    <property type="molecule type" value="Genomic_DNA"/>
</dbReference>
<accession>A0A078ANI8</accession>
<feature type="compositionally biased region" description="Polar residues" evidence="1">
    <location>
        <begin position="230"/>
        <end position="247"/>
    </location>
</feature>
<evidence type="ECO:0000313" key="3">
    <source>
        <dbReference type="Proteomes" id="UP000039865"/>
    </source>
</evidence>
<feature type="region of interest" description="Disordered" evidence="1">
    <location>
        <begin position="87"/>
        <end position="116"/>
    </location>
</feature>
<dbReference type="Proteomes" id="UP000039865">
    <property type="component" value="Unassembled WGS sequence"/>
</dbReference>
<gene>
    <name evidence="2" type="primary">Contig15438.g16452</name>
    <name evidence="2" type="ORF">STYLEM_11566</name>
</gene>
<proteinExistence type="predicted"/>
<sequence length="378" mass="45017">MRLEQESFGVEEKFQQNQQLTNDNDFDETFFNEMPTMKGQKMFKFLLQQQENVRNITRIEKGYQELSGKSQQNKWAKRLDERRDRVLNRTANNQSISMNNLKQGGKYSKRDKIDPEEDRAQKEIERQLRMDGQTGLQETDVFILKNVLEVLPQEFFEQKLKKDSLDMDERDIHDMLLSYRSRKKPKSVQKQMVRTRSEFNLTKQTNLTKYDVVAQTKYLRSYFEKEKPTESNSKSSSKQKFGISRQKSYVNSSREALTSSPQRDLFSMRQNSQSLSFYSRKREQQGIHQFQSDELFEGMQPDLRRKMYQHMNQTQSLFQGAQINNQLQVNSIAHKGFLNFDKIRSRAKQINSQFLRDLNSFRQKVQDRSFIDVYGRAK</sequence>
<protein>
    <submittedName>
        <fullName evidence="2">Uncharacterized protein</fullName>
    </submittedName>
</protein>
<dbReference type="AlphaFoldDB" id="A0A078ANI8"/>
<evidence type="ECO:0000313" key="2">
    <source>
        <dbReference type="EMBL" id="CDW82533.1"/>
    </source>
</evidence>
<name>A0A078ANI8_STYLE</name>
<feature type="region of interest" description="Disordered" evidence="1">
    <location>
        <begin position="1"/>
        <end position="21"/>
    </location>
</feature>
<organism evidence="2 3">
    <name type="scientific">Stylonychia lemnae</name>
    <name type="common">Ciliate</name>
    <dbReference type="NCBI Taxonomy" id="5949"/>
    <lineage>
        <taxon>Eukaryota</taxon>
        <taxon>Sar</taxon>
        <taxon>Alveolata</taxon>
        <taxon>Ciliophora</taxon>
        <taxon>Intramacronucleata</taxon>
        <taxon>Spirotrichea</taxon>
        <taxon>Stichotrichia</taxon>
        <taxon>Sporadotrichida</taxon>
        <taxon>Oxytrichidae</taxon>
        <taxon>Stylonychinae</taxon>
        <taxon>Stylonychia</taxon>
    </lineage>
</organism>
<dbReference type="InParanoid" id="A0A078ANI8"/>
<keyword evidence="3" id="KW-1185">Reference proteome</keyword>